<dbReference type="RefSeq" id="WP_128150500.1">
    <property type="nucleotide sequence ID" value="NZ_SAVB01000020.1"/>
</dbReference>
<evidence type="ECO:0000256" key="2">
    <source>
        <dbReference type="ARBA" id="ARBA00022670"/>
    </source>
</evidence>
<dbReference type="GO" id="GO:0008234">
    <property type="term" value="F:cysteine-type peptidase activity"/>
    <property type="evidence" value="ECO:0007669"/>
    <property type="project" value="UniProtKB-KW"/>
</dbReference>
<feature type="domain" description="NlpC/P60" evidence="5">
    <location>
        <begin position="151"/>
        <end position="275"/>
    </location>
</feature>
<evidence type="ECO:0000256" key="4">
    <source>
        <dbReference type="ARBA" id="ARBA00022807"/>
    </source>
</evidence>
<evidence type="ECO:0000313" key="6">
    <source>
        <dbReference type="EMBL" id="RWR46255.1"/>
    </source>
</evidence>
<dbReference type="InterPro" id="IPR038765">
    <property type="entry name" value="Papain-like_cys_pep_sf"/>
</dbReference>
<dbReference type="InterPro" id="IPR041382">
    <property type="entry name" value="SH3_16"/>
</dbReference>
<dbReference type="Pfam" id="PF18348">
    <property type="entry name" value="SH3_16"/>
    <property type="match status" value="1"/>
</dbReference>
<dbReference type="GO" id="GO:0006508">
    <property type="term" value="P:proteolysis"/>
    <property type="evidence" value="ECO:0007669"/>
    <property type="project" value="UniProtKB-KW"/>
</dbReference>
<evidence type="ECO:0000259" key="5">
    <source>
        <dbReference type="PROSITE" id="PS51935"/>
    </source>
</evidence>
<dbReference type="SUPFAM" id="SSF54001">
    <property type="entry name" value="Cysteine proteinases"/>
    <property type="match status" value="1"/>
</dbReference>
<reference evidence="6 7" key="1">
    <citation type="submission" date="2019-01" db="EMBL/GenBank/DDBJ databases">
        <title>Sinorhodobacter populi sp. nov. isolated from the symptomatic bark tissue of Populus euramericana canker.</title>
        <authorList>
            <person name="Xu G."/>
        </authorList>
    </citation>
    <scope>NUCLEOTIDE SEQUENCE [LARGE SCALE GENOMIC DNA]</scope>
    <source>
        <strain evidence="6 7">CCTCC AB2012026</strain>
    </source>
</reference>
<evidence type="ECO:0000256" key="3">
    <source>
        <dbReference type="ARBA" id="ARBA00022801"/>
    </source>
</evidence>
<comment type="similarity">
    <text evidence="1">Belongs to the peptidase C40 family.</text>
</comment>
<dbReference type="Pfam" id="PF00877">
    <property type="entry name" value="NLPC_P60"/>
    <property type="match status" value="1"/>
</dbReference>
<evidence type="ECO:0000256" key="1">
    <source>
        <dbReference type="ARBA" id="ARBA00007074"/>
    </source>
</evidence>
<dbReference type="EMBL" id="SAVB01000020">
    <property type="protein sequence ID" value="RWR46255.1"/>
    <property type="molecule type" value="Genomic_DNA"/>
</dbReference>
<dbReference type="OrthoDB" id="9813368at2"/>
<keyword evidence="2" id="KW-0645">Protease</keyword>
<protein>
    <submittedName>
        <fullName evidence="6">NLP/P60 hydrolase</fullName>
    </submittedName>
</protein>
<organism evidence="6 7">
    <name type="scientific">Paenirhodobacter ferrireducens</name>
    <dbReference type="NCBI Taxonomy" id="1215032"/>
    <lineage>
        <taxon>Bacteria</taxon>
        <taxon>Pseudomonadati</taxon>
        <taxon>Pseudomonadota</taxon>
        <taxon>Alphaproteobacteria</taxon>
        <taxon>Rhodobacterales</taxon>
        <taxon>Rhodobacter group</taxon>
        <taxon>Paenirhodobacter</taxon>
    </lineage>
</organism>
<dbReference type="PANTHER" id="PTHR47359:SF3">
    <property type="entry name" value="NLP_P60 DOMAIN-CONTAINING PROTEIN-RELATED"/>
    <property type="match status" value="1"/>
</dbReference>
<accession>A0A443LAT8</accession>
<proteinExistence type="inferred from homology"/>
<dbReference type="InterPro" id="IPR051794">
    <property type="entry name" value="PG_Endopeptidase_C40"/>
</dbReference>
<name>A0A443LAT8_9RHOB</name>
<sequence>MSDRRLTPFSGRIALETLRGQVAAGAFTEGEPARVILPVVDLSPAPGALRDRQLIFGAAVTVIERRAAAAFVQAAADGYCGWVPAVALGAPARPTHVVSAAATHVYREASIKRGEVMSLSLGARLAVLDEDATFLRIAEGFVPRPHLRPLDPPETDPVAVAERLLGTPYLWGGNSRAGIDCSGLVQLALALCGRACPADSDQQSRAFGDFLPAGTVPRRGDLFFWKGHVTMACDGERLIHANGYTMSVAHEGIGACLARIEAAGDGPFLGLKRPGA</sequence>
<keyword evidence="4" id="KW-0788">Thiol protease</keyword>
<comment type="caution">
    <text evidence="6">The sequence shown here is derived from an EMBL/GenBank/DDBJ whole genome shotgun (WGS) entry which is preliminary data.</text>
</comment>
<keyword evidence="3 6" id="KW-0378">Hydrolase</keyword>
<dbReference type="PANTHER" id="PTHR47359">
    <property type="entry name" value="PEPTIDOGLYCAN DL-ENDOPEPTIDASE CWLO"/>
    <property type="match status" value="1"/>
</dbReference>
<dbReference type="InterPro" id="IPR000064">
    <property type="entry name" value="NLP_P60_dom"/>
</dbReference>
<dbReference type="Gene3D" id="3.90.1720.10">
    <property type="entry name" value="endopeptidase domain like (from Nostoc punctiforme)"/>
    <property type="match status" value="1"/>
</dbReference>
<evidence type="ECO:0000313" key="7">
    <source>
        <dbReference type="Proteomes" id="UP000286594"/>
    </source>
</evidence>
<dbReference type="PROSITE" id="PS51935">
    <property type="entry name" value="NLPC_P60"/>
    <property type="match status" value="1"/>
</dbReference>
<dbReference type="AlphaFoldDB" id="A0A443LAT8"/>
<gene>
    <name evidence="6" type="ORF">EOW65_14125</name>
</gene>
<keyword evidence="7" id="KW-1185">Reference proteome</keyword>
<dbReference type="Proteomes" id="UP000286594">
    <property type="component" value="Unassembled WGS sequence"/>
</dbReference>